<proteinExistence type="predicted"/>
<dbReference type="EMBL" id="LYUB02000013">
    <property type="protein sequence ID" value="OVF07390.1"/>
    <property type="molecule type" value="Genomic_DNA"/>
</dbReference>
<accession>A0AA91PXM6</accession>
<keyword evidence="1" id="KW-1133">Transmembrane helix</keyword>
<evidence type="ECO:0000313" key="2">
    <source>
        <dbReference type="EMBL" id="OVF07390.1"/>
    </source>
</evidence>
<dbReference type="PANTHER" id="PTHR37849">
    <property type="entry name" value="YALI0E11605P"/>
    <property type="match status" value="1"/>
</dbReference>
<evidence type="ECO:0000256" key="1">
    <source>
        <dbReference type="SAM" id="Phobius"/>
    </source>
</evidence>
<protein>
    <submittedName>
        <fullName evidence="2">Uncharacterized protein</fullName>
    </submittedName>
</protein>
<name>A0AA91PXM6_CLALS</name>
<dbReference type="KEGG" id="clus:A9F13_13g00913"/>
<dbReference type="AlphaFoldDB" id="A0AA91PXM6"/>
<feature type="transmembrane region" description="Helical" evidence="1">
    <location>
        <begin position="33"/>
        <end position="51"/>
    </location>
</feature>
<organism evidence="2 3">
    <name type="scientific">Clavispora lusitaniae</name>
    <name type="common">Candida lusitaniae</name>
    <dbReference type="NCBI Taxonomy" id="36911"/>
    <lineage>
        <taxon>Eukaryota</taxon>
        <taxon>Fungi</taxon>
        <taxon>Dikarya</taxon>
        <taxon>Ascomycota</taxon>
        <taxon>Saccharomycotina</taxon>
        <taxon>Pichiomycetes</taxon>
        <taxon>Metschnikowiaceae</taxon>
        <taxon>Clavispora</taxon>
    </lineage>
</organism>
<gene>
    <name evidence="2" type="ORF">A9F13_13g00913</name>
</gene>
<keyword evidence="1" id="KW-0472">Membrane</keyword>
<dbReference type="PANTHER" id="PTHR37849:SF1">
    <property type="entry name" value="YALI0E11605P"/>
    <property type="match status" value="1"/>
</dbReference>
<comment type="caution">
    <text evidence="2">The sequence shown here is derived from an EMBL/GenBank/DDBJ whole genome shotgun (WGS) entry which is preliminary data.</text>
</comment>
<reference evidence="2 3" key="1">
    <citation type="submission" date="2017-04" db="EMBL/GenBank/DDBJ databases">
        <title>Draft genome of the yeast Clavispora lusitaniae type strain CBS 6936.</title>
        <authorList>
            <person name="Durrens P."/>
            <person name="Klopp C."/>
            <person name="Biteau N."/>
            <person name="Fitton-Ouhabi V."/>
            <person name="Dementhon K."/>
            <person name="Accoceberry I."/>
            <person name="Sherman D.J."/>
            <person name="Noel T."/>
        </authorList>
    </citation>
    <scope>NUCLEOTIDE SEQUENCE [LARGE SCALE GENOMIC DNA]</scope>
    <source>
        <strain evidence="2 3">CBS 6936</strain>
    </source>
</reference>
<dbReference type="Proteomes" id="UP000195602">
    <property type="component" value="Unassembled WGS sequence"/>
</dbReference>
<evidence type="ECO:0000313" key="3">
    <source>
        <dbReference type="Proteomes" id="UP000195602"/>
    </source>
</evidence>
<sequence length="88" mass="9586">MFQLASRSVRVAARSYSTAAGEPKKIGAFRGGLTGFLLGVTTTGVASYYYLLDEYVKTNNVILVDLLSLNETVVSLEKHVKALEDKTK</sequence>
<keyword evidence="1" id="KW-0812">Transmembrane</keyword>